<proteinExistence type="predicted"/>
<dbReference type="AlphaFoldDB" id="A0A7S2AHL7"/>
<protein>
    <recommendedName>
        <fullName evidence="3">Phytanoyl-CoA dioxygenase</fullName>
    </recommendedName>
</protein>
<gene>
    <name evidence="2" type="ORF">AAND1436_LOCUS3545</name>
</gene>
<dbReference type="InterPro" id="IPR008775">
    <property type="entry name" value="Phytyl_CoA_dOase-like"/>
</dbReference>
<dbReference type="SUPFAM" id="SSF51197">
    <property type="entry name" value="Clavaminate synthase-like"/>
    <property type="match status" value="1"/>
</dbReference>
<dbReference type="EMBL" id="HBGQ01007082">
    <property type="protein sequence ID" value="CAD9367822.1"/>
    <property type="molecule type" value="Transcribed_RNA"/>
</dbReference>
<sequence>MQPESRDDSRLTPTRTEQGINTAPTLTAADEIAQLRAENERLKKLLEGKLSPPSPVGGVRDSKINYYKYPHSGARLGGITGKALKAGTIKQTTDFPYLPQATLDMDQLEADFMRWGYCMVEDAVSPAQMQAQLDRLLDQAEAERVAKVAMMSHGDRAQLIGNILPKGQEFRDILAFEESACQQGPLIEKLLGKILGKGFYLGTAHGSIVHQGGGLQDMHQDQGYVPLPHPPYPLAVLIIWLFSDFSLENGGTYLVPGTHIDETGANNVRPDVEYEKLVTTEPGLCALNAPAGQCFIMDARLLHSGGKRTAPGTRYGLRNLYIRGHMRQQENQFLGCSDEVLERCSPKLMGLMGFKPYLGLGMVNGNGLDPAPRKVPVGELSMSRPQELDQDFDIKHSRMAKFTKDSGGKHMEYLGPRAKL</sequence>
<evidence type="ECO:0000256" key="1">
    <source>
        <dbReference type="SAM" id="MobiDB-lite"/>
    </source>
</evidence>
<dbReference type="Gene3D" id="2.60.120.620">
    <property type="entry name" value="q2cbj1_9rhob like domain"/>
    <property type="match status" value="1"/>
</dbReference>
<name>A0A7S2AHL7_9DINO</name>
<evidence type="ECO:0000313" key="2">
    <source>
        <dbReference type="EMBL" id="CAD9367822.1"/>
    </source>
</evidence>
<accession>A0A7S2AHL7</accession>
<reference evidence="2" key="1">
    <citation type="submission" date="2021-01" db="EMBL/GenBank/DDBJ databases">
        <authorList>
            <person name="Corre E."/>
            <person name="Pelletier E."/>
            <person name="Niang G."/>
            <person name="Scheremetjew M."/>
            <person name="Finn R."/>
            <person name="Kale V."/>
            <person name="Holt S."/>
            <person name="Cochrane G."/>
            <person name="Meng A."/>
            <person name="Brown T."/>
            <person name="Cohen L."/>
        </authorList>
    </citation>
    <scope>NUCLEOTIDE SEQUENCE</scope>
    <source>
        <strain evidence="2">CCMP2222</strain>
    </source>
</reference>
<feature type="region of interest" description="Disordered" evidence="1">
    <location>
        <begin position="1"/>
        <end position="28"/>
    </location>
</feature>
<feature type="compositionally biased region" description="Basic and acidic residues" evidence="1">
    <location>
        <begin position="1"/>
        <end position="10"/>
    </location>
</feature>
<feature type="compositionally biased region" description="Polar residues" evidence="1">
    <location>
        <begin position="11"/>
        <end position="25"/>
    </location>
</feature>
<evidence type="ECO:0008006" key="3">
    <source>
        <dbReference type="Google" id="ProtNLM"/>
    </source>
</evidence>
<dbReference type="Pfam" id="PF05721">
    <property type="entry name" value="PhyH"/>
    <property type="match status" value="1"/>
</dbReference>
<organism evidence="2">
    <name type="scientific">Alexandrium andersonii</name>
    <dbReference type="NCBI Taxonomy" id="327968"/>
    <lineage>
        <taxon>Eukaryota</taxon>
        <taxon>Sar</taxon>
        <taxon>Alveolata</taxon>
        <taxon>Dinophyceae</taxon>
        <taxon>Gonyaulacales</taxon>
        <taxon>Pyrocystaceae</taxon>
        <taxon>Alexandrium</taxon>
    </lineage>
</organism>